<organism evidence="2 3">
    <name type="scientific">Cynoglossus semilaevis</name>
    <name type="common">Tongue sole</name>
    <dbReference type="NCBI Taxonomy" id="244447"/>
    <lineage>
        <taxon>Eukaryota</taxon>
        <taxon>Metazoa</taxon>
        <taxon>Chordata</taxon>
        <taxon>Craniata</taxon>
        <taxon>Vertebrata</taxon>
        <taxon>Euteleostomi</taxon>
        <taxon>Actinopterygii</taxon>
        <taxon>Neopterygii</taxon>
        <taxon>Teleostei</taxon>
        <taxon>Neoteleostei</taxon>
        <taxon>Acanthomorphata</taxon>
        <taxon>Carangaria</taxon>
        <taxon>Pleuronectiformes</taxon>
        <taxon>Pleuronectoidei</taxon>
        <taxon>Cynoglossidae</taxon>
        <taxon>Cynoglossinae</taxon>
        <taxon>Cynoglossus</taxon>
    </lineage>
</organism>
<proteinExistence type="predicted"/>
<feature type="transmembrane region" description="Helical" evidence="1">
    <location>
        <begin position="15"/>
        <end position="34"/>
    </location>
</feature>
<sequence>MVPLPVIHFLIHRPGLFHLESLGILGILCLLLGFSMTKQKQTIGFCGSKIKGNGARLLGIPFTKNNIGLWRLKSNGVQCCYILTLKGHGTVDLHLGIPLSGQPGQLQSHIIILIHNLKGG</sequence>
<dbReference type="Ensembl" id="ENSCSET00000009890.1">
    <property type="protein sequence ID" value="ENSCSEP00000009776.1"/>
    <property type="gene ID" value="ENSCSEG00000006277.1"/>
</dbReference>
<keyword evidence="1" id="KW-0812">Transmembrane</keyword>
<reference evidence="2 3" key="1">
    <citation type="journal article" date="2014" name="Nat. Genet.">
        <title>Whole-genome sequence of a flatfish provides insights into ZW sex chromosome evolution and adaptation to a benthic lifestyle.</title>
        <authorList>
            <person name="Chen S."/>
            <person name="Zhang G."/>
            <person name="Shao C."/>
            <person name="Huang Q."/>
            <person name="Liu G."/>
            <person name="Zhang P."/>
            <person name="Song W."/>
            <person name="An N."/>
            <person name="Chalopin D."/>
            <person name="Volff J.N."/>
            <person name="Hong Y."/>
            <person name="Li Q."/>
            <person name="Sha Z."/>
            <person name="Zhou H."/>
            <person name="Xie M."/>
            <person name="Yu Q."/>
            <person name="Liu Y."/>
            <person name="Xiang H."/>
            <person name="Wang N."/>
            <person name="Wu K."/>
            <person name="Yang C."/>
            <person name="Zhou Q."/>
            <person name="Liao X."/>
            <person name="Yang L."/>
            <person name="Hu Q."/>
            <person name="Zhang J."/>
            <person name="Meng L."/>
            <person name="Jin L."/>
            <person name="Tian Y."/>
            <person name="Lian J."/>
            <person name="Yang J."/>
            <person name="Miao G."/>
            <person name="Liu S."/>
            <person name="Liang Z."/>
            <person name="Yan F."/>
            <person name="Li Y."/>
            <person name="Sun B."/>
            <person name="Zhang H."/>
            <person name="Zhang J."/>
            <person name="Zhu Y."/>
            <person name="Du M."/>
            <person name="Zhao Y."/>
            <person name="Schartl M."/>
            <person name="Tang Q."/>
            <person name="Wang J."/>
        </authorList>
    </citation>
    <scope>NUCLEOTIDE SEQUENCE</scope>
</reference>
<dbReference type="OMA" id="HSAMDFH"/>
<dbReference type="GeneTree" id="ENSGT00940000177029"/>
<evidence type="ECO:0000313" key="2">
    <source>
        <dbReference type="Ensembl" id="ENSCSEP00000009776.1"/>
    </source>
</evidence>
<keyword evidence="1" id="KW-1133">Transmembrane helix</keyword>
<protein>
    <submittedName>
        <fullName evidence="2">Uncharacterized protein</fullName>
    </submittedName>
</protein>
<name>A0A3P8V959_CYNSE</name>
<reference evidence="2" key="2">
    <citation type="submission" date="2025-08" db="UniProtKB">
        <authorList>
            <consortium name="Ensembl"/>
        </authorList>
    </citation>
    <scope>IDENTIFICATION</scope>
</reference>
<dbReference type="InParanoid" id="A0A3P8V959"/>
<evidence type="ECO:0000313" key="3">
    <source>
        <dbReference type="Proteomes" id="UP000265120"/>
    </source>
</evidence>
<dbReference type="Proteomes" id="UP000265120">
    <property type="component" value="Chromosome 12"/>
</dbReference>
<keyword evidence="1" id="KW-0472">Membrane</keyword>
<keyword evidence="3" id="KW-1185">Reference proteome</keyword>
<accession>A0A3P8V959</accession>
<reference evidence="2" key="3">
    <citation type="submission" date="2025-09" db="UniProtKB">
        <authorList>
            <consortium name="Ensembl"/>
        </authorList>
    </citation>
    <scope>IDENTIFICATION</scope>
</reference>
<evidence type="ECO:0000256" key="1">
    <source>
        <dbReference type="SAM" id="Phobius"/>
    </source>
</evidence>
<dbReference type="AlphaFoldDB" id="A0A3P8V959"/>